<evidence type="ECO:0000313" key="2">
    <source>
        <dbReference type="EMBL" id="OQE18682.1"/>
    </source>
</evidence>
<keyword evidence="3" id="KW-1185">Reference proteome</keyword>
<proteinExistence type="predicted"/>
<reference evidence="3" key="1">
    <citation type="journal article" date="2017" name="Nat. Microbiol.">
        <title>Global analysis of biosynthetic gene clusters reveals vast potential of secondary metabolite production in Penicillium species.</title>
        <authorList>
            <person name="Nielsen J.C."/>
            <person name="Grijseels S."/>
            <person name="Prigent S."/>
            <person name="Ji B."/>
            <person name="Dainat J."/>
            <person name="Nielsen K.F."/>
            <person name="Frisvad J.C."/>
            <person name="Workman M."/>
            <person name="Nielsen J."/>
        </authorList>
    </citation>
    <scope>NUCLEOTIDE SEQUENCE [LARGE SCALE GENOMIC DNA]</scope>
    <source>
        <strain evidence="3">IBT 24891</strain>
    </source>
</reference>
<dbReference type="OrthoDB" id="2147163at2759"/>
<dbReference type="Gene3D" id="3.40.50.1820">
    <property type="entry name" value="alpha/beta hydrolase"/>
    <property type="match status" value="1"/>
</dbReference>
<dbReference type="SUPFAM" id="SSF53474">
    <property type="entry name" value="alpha/beta-Hydrolases"/>
    <property type="match status" value="1"/>
</dbReference>
<dbReference type="GO" id="GO:0017000">
    <property type="term" value="P:antibiotic biosynthetic process"/>
    <property type="evidence" value="ECO:0007669"/>
    <property type="project" value="UniProtKB-ARBA"/>
</dbReference>
<protein>
    <recommendedName>
        <fullName evidence="1">Dienelactone hydrolase domain-containing protein</fullName>
    </recommendedName>
</protein>
<dbReference type="Proteomes" id="UP000191285">
    <property type="component" value="Unassembled WGS sequence"/>
</dbReference>
<accession>A0A1V6SXG0</accession>
<dbReference type="InterPro" id="IPR029058">
    <property type="entry name" value="AB_hydrolase_fold"/>
</dbReference>
<evidence type="ECO:0000259" key="1">
    <source>
        <dbReference type="Pfam" id="PF01738"/>
    </source>
</evidence>
<dbReference type="EMBL" id="MLKD01000017">
    <property type="protein sequence ID" value="OQE18682.1"/>
    <property type="molecule type" value="Genomic_DNA"/>
</dbReference>
<name>A0A1V6SXG0_9EURO</name>
<dbReference type="PANTHER" id="PTHR47668:SF1">
    <property type="entry name" value="DIENELACTONE HYDROLASE DOMAIN-CONTAINING PROTEIN-RELATED"/>
    <property type="match status" value="1"/>
</dbReference>
<feature type="domain" description="Dienelactone hydrolase" evidence="1">
    <location>
        <begin position="30"/>
        <end position="182"/>
    </location>
</feature>
<dbReference type="PANTHER" id="PTHR47668">
    <property type="entry name" value="DIENELACTONE HYDROLASE FAMILY PROTEIN (AFU_ORTHOLOGUE AFUA_6G01940)"/>
    <property type="match status" value="1"/>
</dbReference>
<dbReference type="GO" id="GO:0072330">
    <property type="term" value="P:monocarboxylic acid biosynthetic process"/>
    <property type="evidence" value="ECO:0007669"/>
    <property type="project" value="UniProtKB-ARBA"/>
</dbReference>
<evidence type="ECO:0000313" key="3">
    <source>
        <dbReference type="Proteomes" id="UP000191285"/>
    </source>
</evidence>
<dbReference type="GO" id="GO:0016787">
    <property type="term" value="F:hydrolase activity"/>
    <property type="evidence" value="ECO:0007669"/>
    <property type="project" value="InterPro"/>
</dbReference>
<comment type="caution">
    <text evidence="2">The sequence shown here is derived from an EMBL/GenBank/DDBJ whole genome shotgun (WGS) entry which is preliminary data.</text>
</comment>
<dbReference type="InterPro" id="IPR002925">
    <property type="entry name" value="Dienelactn_hydro"/>
</dbReference>
<dbReference type="STRING" id="303698.A0A1V6SXG0"/>
<gene>
    <name evidence="2" type="ORF">PENSTE_c017G02779</name>
</gene>
<dbReference type="Pfam" id="PF01738">
    <property type="entry name" value="DLH"/>
    <property type="match status" value="1"/>
</dbReference>
<dbReference type="AlphaFoldDB" id="A0A1V6SXG0"/>
<sequence>MTCEACRTIPPVIAQGYTPKGQYETIAGLKTYVTGKTDSTVGLIDIYDVFGLASQTIQGADLLAARLNAVVMIPDFFEGDALEHSVVPPDTDEKMKRIGDFLASSGNFERNVGVLLESMPEYRRRFPSVVKWGANGFCWGGKVTILASGPNTPFAATSQCHPGRMDSADAQSVSIPHLVLASKDEDPETVAAYGPLVAPHGGSVETYSKMWHGWMGARADLENEESHAEYVRGYNQLADFFEKHLA</sequence>
<organism evidence="2 3">
    <name type="scientific">Penicillium steckii</name>
    <dbReference type="NCBI Taxonomy" id="303698"/>
    <lineage>
        <taxon>Eukaryota</taxon>
        <taxon>Fungi</taxon>
        <taxon>Dikarya</taxon>
        <taxon>Ascomycota</taxon>
        <taxon>Pezizomycotina</taxon>
        <taxon>Eurotiomycetes</taxon>
        <taxon>Eurotiomycetidae</taxon>
        <taxon>Eurotiales</taxon>
        <taxon>Aspergillaceae</taxon>
        <taxon>Penicillium</taxon>
    </lineage>
</organism>